<dbReference type="Pfam" id="PF14748">
    <property type="entry name" value="P5CR_dimer"/>
    <property type="match status" value="1"/>
</dbReference>
<comment type="similarity">
    <text evidence="1 4">Belongs to the pyrroline-5-carboxylate reductase family.</text>
</comment>
<gene>
    <name evidence="4 8" type="primary">proC</name>
    <name evidence="8" type="ORF">PXX05_10505</name>
</gene>
<evidence type="ECO:0000259" key="6">
    <source>
        <dbReference type="Pfam" id="PF03807"/>
    </source>
</evidence>
<dbReference type="NCBIfam" id="TIGR00112">
    <property type="entry name" value="proC"/>
    <property type="match status" value="1"/>
</dbReference>
<name>A0ABY8ANT3_9GAMM</name>
<dbReference type="InterPro" id="IPR029036">
    <property type="entry name" value="P5CR_dimer"/>
</dbReference>
<evidence type="ECO:0000256" key="3">
    <source>
        <dbReference type="ARBA" id="ARBA00023002"/>
    </source>
</evidence>
<dbReference type="Gene3D" id="3.40.50.720">
    <property type="entry name" value="NAD(P)-binding Rossmann-like Domain"/>
    <property type="match status" value="1"/>
</dbReference>
<keyword evidence="4" id="KW-0028">Amino-acid biosynthesis</keyword>
<dbReference type="Proteomes" id="UP001222087">
    <property type="component" value="Chromosome"/>
</dbReference>
<evidence type="ECO:0000256" key="5">
    <source>
        <dbReference type="NCBIfam" id="TIGR00112"/>
    </source>
</evidence>
<keyword evidence="4" id="KW-0641">Proline biosynthesis</keyword>
<dbReference type="EMBL" id="CP119078">
    <property type="protein sequence ID" value="WED42349.1"/>
    <property type="molecule type" value="Genomic_DNA"/>
</dbReference>
<dbReference type="InterPro" id="IPR036291">
    <property type="entry name" value="NAD(P)-bd_dom_sf"/>
</dbReference>
<accession>A0ABY8ANT3</accession>
<reference evidence="8 9" key="1">
    <citation type="submission" date="2023-02" db="EMBL/GenBank/DDBJ databases">
        <title>Genome Sequence of L. cardiaca H63T.</title>
        <authorList>
            <person name="Lopez A.E."/>
            <person name="Cianciotto N.P."/>
        </authorList>
    </citation>
    <scope>NUCLEOTIDE SEQUENCE [LARGE SCALE GENOMIC DNA]</scope>
    <source>
        <strain evidence="8 9">H63</strain>
    </source>
</reference>
<dbReference type="PANTHER" id="PTHR11645">
    <property type="entry name" value="PYRROLINE-5-CARBOXYLATE REDUCTASE"/>
    <property type="match status" value="1"/>
</dbReference>
<comment type="pathway">
    <text evidence="4">Amino-acid biosynthesis; L-proline biosynthesis; L-proline from L-glutamate 5-semialdehyde: step 1/1.</text>
</comment>
<keyword evidence="4" id="KW-0963">Cytoplasm</keyword>
<feature type="domain" description="Pyrroline-5-carboxylate reductase dimerisation" evidence="7">
    <location>
        <begin position="155"/>
        <end position="259"/>
    </location>
</feature>
<dbReference type="InterPro" id="IPR028939">
    <property type="entry name" value="P5C_Rdtase_cat_N"/>
</dbReference>
<dbReference type="PIRSF" id="PIRSF000193">
    <property type="entry name" value="Pyrrol-5-carb_rd"/>
    <property type="match status" value="1"/>
</dbReference>
<proteinExistence type="inferred from homology"/>
<keyword evidence="3 4" id="KW-0560">Oxidoreductase</keyword>
<keyword evidence="9" id="KW-1185">Reference proteome</keyword>
<dbReference type="Gene3D" id="1.10.3730.10">
    <property type="entry name" value="ProC C-terminal domain-like"/>
    <property type="match status" value="1"/>
</dbReference>
<dbReference type="SUPFAM" id="SSF51735">
    <property type="entry name" value="NAD(P)-binding Rossmann-fold domains"/>
    <property type="match status" value="1"/>
</dbReference>
<evidence type="ECO:0000256" key="2">
    <source>
        <dbReference type="ARBA" id="ARBA00022857"/>
    </source>
</evidence>
<evidence type="ECO:0000259" key="7">
    <source>
        <dbReference type="Pfam" id="PF14748"/>
    </source>
</evidence>
<protein>
    <recommendedName>
        <fullName evidence="4 5">Pyrroline-5-carboxylate reductase</fullName>
        <shortName evidence="4">P5C reductase</shortName>
        <shortName evidence="4">P5CR</shortName>
        <ecNumber evidence="4 5">1.5.1.2</ecNumber>
    </recommendedName>
    <alternativeName>
        <fullName evidence="4">PCA reductase</fullName>
    </alternativeName>
</protein>
<sequence>MNISFIGFGNMAQAIANGLTRNKTYRIFAAAPSLLNGISADGITQSPDNLEIIKNANIVILAVKPANIADVLNEIGLALPPESLLISVAAGVSLKALAKHCRQEQAIIRTMPNLPIAIGKGATPMIANAYVTSQHKQWAEDLFQDLGIIHWSTQESDMNPFTALSGSGPAYFFLFIEAMIDAAKKLGLNEEVAKAFTFQTLEGALDLASQGRLDISELRKKVTSPAGTTAAALAILEAHGFKDLLFKAMKAATKRAEQLSF</sequence>
<dbReference type="EC" id="1.5.1.2" evidence="4 5"/>
<dbReference type="GO" id="GO:0004735">
    <property type="term" value="F:pyrroline-5-carboxylate reductase activity"/>
    <property type="evidence" value="ECO:0007669"/>
    <property type="project" value="UniProtKB-EC"/>
</dbReference>
<comment type="catalytic activity">
    <reaction evidence="4">
        <text>L-proline + NADP(+) = (S)-1-pyrroline-5-carboxylate + NADPH + 2 H(+)</text>
        <dbReference type="Rhea" id="RHEA:14109"/>
        <dbReference type="ChEBI" id="CHEBI:15378"/>
        <dbReference type="ChEBI" id="CHEBI:17388"/>
        <dbReference type="ChEBI" id="CHEBI:57783"/>
        <dbReference type="ChEBI" id="CHEBI:58349"/>
        <dbReference type="ChEBI" id="CHEBI:60039"/>
        <dbReference type="EC" id="1.5.1.2"/>
    </reaction>
</comment>
<comment type="subcellular location">
    <subcellularLocation>
        <location evidence="4">Cytoplasm</location>
    </subcellularLocation>
</comment>
<comment type="function">
    <text evidence="4">Catalyzes the reduction of 1-pyrroline-5-carboxylate (PCA) to L-proline.</text>
</comment>
<dbReference type="InterPro" id="IPR000304">
    <property type="entry name" value="Pyrroline-COOH_reductase"/>
</dbReference>
<dbReference type="InterPro" id="IPR008927">
    <property type="entry name" value="6-PGluconate_DH-like_C_sf"/>
</dbReference>
<feature type="domain" description="Pyrroline-5-carboxylate reductase catalytic N-terminal" evidence="6">
    <location>
        <begin position="3"/>
        <end position="91"/>
    </location>
</feature>
<keyword evidence="2 4" id="KW-0521">NADP</keyword>
<evidence type="ECO:0000313" key="9">
    <source>
        <dbReference type="Proteomes" id="UP001222087"/>
    </source>
</evidence>
<dbReference type="Pfam" id="PF03807">
    <property type="entry name" value="F420_oxidored"/>
    <property type="match status" value="1"/>
</dbReference>
<dbReference type="SUPFAM" id="SSF48179">
    <property type="entry name" value="6-phosphogluconate dehydrogenase C-terminal domain-like"/>
    <property type="match status" value="1"/>
</dbReference>
<evidence type="ECO:0000256" key="4">
    <source>
        <dbReference type="HAMAP-Rule" id="MF_01925"/>
    </source>
</evidence>
<evidence type="ECO:0000313" key="8">
    <source>
        <dbReference type="EMBL" id="WED42349.1"/>
    </source>
</evidence>
<dbReference type="RefSeq" id="WP_275088172.1">
    <property type="nucleotide sequence ID" value="NZ_CP119078.1"/>
</dbReference>
<comment type="catalytic activity">
    <reaction evidence="4">
        <text>L-proline + NAD(+) = (S)-1-pyrroline-5-carboxylate + NADH + 2 H(+)</text>
        <dbReference type="Rhea" id="RHEA:14105"/>
        <dbReference type="ChEBI" id="CHEBI:15378"/>
        <dbReference type="ChEBI" id="CHEBI:17388"/>
        <dbReference type="ChEBI" id="CHEBI:57540"/>
        <dbReference type="ChEBI" id="CHEBI:57945"/>
        <dbReference type="ChEBI" id="CHEBI:60039"/>
        <dbReference type="EC" id="1.5.1.2"/>
    </reaction>
</comment>
<dbReference type="HAMAP" id="MF_01925">
    <property type="entry name" value="P5C_reductase"/>
    <property type="match status" value="1"/>
</dbReference>
<evidence type="ECO:0000256" key="1">
    <source>
        <dbReference type="ARBA" id="ARBA00005525"/>
    </source>
</evidence>
<organism evidence="8 9">
    <name type="scientific">Legionella cardiaca</name>
    <dbReference type="NCBI Taxonomy" id="1071983"/>
    <lineage>
        <taxon>Bacteria</taxon>
        <taxon>Pseudomonadati</taxon>
        <taxon>Pseudomonadota</taxon>
        <taxon>Gammaproteobacteria</taxon>
        <taxon>Legionellales</taxon>
        <taxon>Legionellaceae</taxon>
        <taxon>Legionella</taxon>
    </lineage>
</organism>
<dbReference type="PANTHER" id="PTHR11645:SF0">
    <property type="entry name" value="PYRROLINE-5-CARBOXYLATE REDUCTASE 3"/>
    <property type="match status" value="1"/>
</dbReference>